<feature type="region of interest" description="Disordered" evidence="4">
    <location>
        <begin position="266"/>
        <end position="286"/>
    </location>
</feature>
<comment type="caution">
    <text evidence="5">The sequence shown here is derived from an EMBL/GenBank/DDBJ whole genome shotgun (WGS) entry which is preliminary data.</text>
</comment>
<dbReference type="GO" id="GO:0005516">
    <property type="term" value="F:calmodulin binding"/>
    <property type="evidence" value="ECO:0007669"/>
    <property type="project" value="UniProtKB-KW"/>
</dbReference>
<dbReference type="PANTHER" id="PTHR22706:SF1">
    <property type="entry name" value="ASSEMBLY FACTOR FOR SPINDLE MICROTUBULES"/>
    <property type="match status" value="1"/>
</dbReference>
<dbReference type="AlphaFoldDB" id="A0AAV9QAQ5"/>
<keyword evidence="2" id="KW-0963">Cytoplasm</keyword>
<keyword evidence="6" id="KW-1185">Reference proteome</keyword>
<evidence type="ECO:0000256" key="2">
    <source>
        <dbReference type="ARBA" id="ARBA00022490"/>
    </source>
</evidence>
<sequence length="1031" mass="114624">MLQSLSGTPCPVPPSRVDDSIISSTEDDTTQNIEFTSAFGTGTLKNTKPRRLRNAARKSAHSIDFAIYEDAGITGEKRNALLGKPARRSVISQPAQRHNVNARVSFAPAVAEQSYVGGRSQHESTSTQHKPSSRLIQAPRRPIIKHEDTREKLPLPSLPEDVTTNLNMTSTTVLKPARRGTIYIPNEDTTMPSMYMGIFSPIKNLNASVSPDATQAEMEITGIAAQMAKKRTARRSMITLSPKRGGPLQLSSRNLQETAVVEDRLGQGGGKENVPPGHTDHASVTGSKADRYPVKAKRQTISCPPASDSMKHELESSISRLYGQTASSMGRVVDKKATRVGAKPGWNSGVRVRTSQPVPVKTVPPPPRVQDKHVAKKVSVPSRFIIPSLRSEPVVEAYPVLSEDLASTSVYEDSWLNHQEIAITQLVNNLFSSSSPTSCPADDGMLRIRLLEIYSSTDCAMLHKRLQGALLYGALSIPQDVLKGAKQLSNDLGRRKAFTDLWLETYDLRTLRTAVEVVFARQCTIPTRVSSPTRRSLDKEDVAFRRSLQRFIEALLIRNEDGRPDDPSTDRDSWSYQRTILRSLMVISLLDATKTSSPQLVSSCLFQASSAYKSSVDVVRALFQLLNPSAGDPVRALSHIGYNVSHAQYRLEEYAYNMDNLAIDLRDGVRLTRLVELLLYPSASQLLDHANDPDATTTVLLPTGELLSLTEGQNNWPLSQHLKFPYLGRATKLYNVQIALTALQGVKGMGALVQDVRPEDIVDGFREKTVKLLWGLTSKWGLSGLLDWADVEREIKRLCRLSENHDNDFFGIIEYEYEDEDDPARYKLMLKSWAQAVASRKGLVVKNLTTSFADGKVFEAIVDEYEGYISNQGEGQGQGQDEKAQHQLQPLCDRLRRLGCSEQFSTLFSTSSQTDSNRMQLFDRDFVLAALAFLCSRLLAPSRGVRAAVTVQKAWRAHWARTLESRKRNLKIVAEGCAEAVILLRKSKAEDEEALPPTRPEEIEIVLHGTDREDAHQYHHELKEEDIWLGL</sequence>
<dbReference type="GO" id="GO:0007051">
    <property type="term" value="P:spindle organization"/>
    <property type="evidence" value="ECO:0007669"/>
    <property type="project" value="TreeGrafter"/>
</dbReference>
<dbReference type="GO" id="GO:0000278">
    <property type="term" value="P:mitotic cell cycle"/>
    <property type="evidence" value="ECO:0007669"/>
    <property type="project" value="TreeGrafter"/>
</dbReference>
<comment type="subcellular location">
    <subcellularLocation>
        <location evidence="1">Cytoplasm</location>
    </subcellularLocation>
</comment>
<protein>
    <recommendedName>
        <fullName evidence="7">Calponin-homology (CH) domain-containing protein</fullName>
    </recommendedName>
</protein>
<feature type="region of interest" description="Disordered" evidence="4">
    <location>
        <begin position="1"/>
        <end position="20"/>
    </location>
</feature>
<accession>A0AAV9QAQ5</accession>
<dbReference type="GO" id="GO:0051295">
    <property type="term" value="P:establishment of meiotic spindle localization"/>
    <property type="evidence" value="ECO:0007669"/>
    <property type="project" value="TreeGrafter"/>
</dbReference>
<dbReference type="GO" id="GO:0005737">
    <property type="term" value="C:cytoplasm"/>
    <property type="evidence" value="ECO:0007669"/>
    <property type="project" value="UniProtKB-SubCell"/>
</dbReference>
<proteinExistence type="predicted"/>
<keyword evidence="3" id="KW-0112">Calmodulin-binding</keyword>
<dbReference type="Proteomes" id="UP001345827">
    <property type="component" value="Unassembled WGS sequence"/>
</dbReference>
<name>A0AAV9QAQ5_9PEZI</name>
<feature type="region of interest" description="Disordered" evidence="4">
    <location>
        <begin position="344"/>
        <end position="369"/>
    </location>
</feature>
<reference evidence="5 6" key="1">
    <citation type="submission" date="2023-06" db="EMBL/GenBank/DDBJ databases">
        <title>Black Yeasts Isolated from many extreme environments.</title>
        <authorList>
            <person name="Coleine C."/>
            <person name="Stajich J.E."/>
            <person name="Selbmann L."/>
        </authorList>
    </citation>
    <scope>NUCLEOTIDE SEQUENCE [LARGE SCALE GENOMIC DNA]</scope>
    <source>
        <strain evidence="5 6">CCFEE 5887</strain>
    </source>
</reference>
<gene>
    <name evidence="5" type="ORF">LTR25_004949</name>
</gene>
<dbReference type="Gene3D" id="1.10.418.10">
    <property type="entry name" value="Calponin-like domain"/>
    <property type="match status" value="2"/>
</dbReference>
<evidence type="ECO:0000313" key="6">
    <source>
        <dbReference type="Proteomes" id="UP001345827"/>
    </source>
</evidence>
<organism evidence="5 6">
    <name type="scientific">Vermiconidia calcicola</name>
    <dbReference type="NCBI Taxonomy" id="1690605"/>
    <lineage>
        <taxon>Eukaryota</taxon>
        <taxon>Fungi</taxon>
        <taxon>Dikarya</taxon>
        <taxon>Ascomycota</taxon>
        <taxon>Pezizomycotina</taxon>
        <taxon>Dothideomycetes</taxon>
        <taxon>Dothideomycetidae</taxon>
        <taxon>Mycosphaerellales</taxon>
        <taxon>Extremaceae</taxon>
        <taxon>Vermiconidia</taxon>
    </lineage>
</organism>
<evidence type="ECO:0000256" key="4">
    <source>
        <dbReference type="SAM" id="MobiDB-lite"/>
    </source>
</evidence>
<dbReference type="EMBL" id="JAXLQG010000007">
    <property type="protein sequence ID" value="KAK5537697.1"/>
    <property type="molecule type" value="Genomic_DNA"/>
</dbReference>
<evidence type="ECO:0000256" key="1">
    <source>
        <dbReference type="ARBA" id="ARBA00004496"/>
    </source>
</evidence>
<evidence type="ECO:0000256" key="3">
    <source>
        <dbReference type="ARBA" id="ARBA00022860"/>
    </source>
</evidence>
<dbReference type="InterPro" id="IPR036872">
    <property type="entry name" value="CH_dom_sf"/>
</dbReference>
<dbReference type="CDD" id="cd21223">
    <property type="entry name" value="CH_ASPM_rpt1"/>
    <property type="match status" value="1"/>
</dbReference>
<dbReference type="GO" id="GO:0000922">
    <property type="term" value="C:spindle pole"/>
    <property type="evidence" value="ECO:0007669"/>
    <property type="project" value="TreeGrafter"/>
</dbReference>
<dbReference type="PROSITE" id="PS50096">
    <property type="entry name" value="IQ"/>
    <property type="match status" value="1"/>
</dbReference>
<evidence type="ECO:0000313" key="5">
    <source>
        <dbReference type="EMBL" id="KAK5537697.1"/>
    </source>
</evidence>
<evidence type="ECO:0008006" key="7">
    <source>
        <dbReference type="Google" id="ProtNLM"/>
    </source>
</evidence>
<dbReference type="InterPro" id="IPR051185">
    <property type="entry name" value="ASPM"/>
</dbReference>
<feature type="region of interest" description="Disordered" evidence="4">
    <location>
        <begin position="113"/>
        <end position="135"/>
    </location>
</feature>
<dbReference type="SUPFAM" id="SSF47576">
    <property type="entry name" value="Calponin-homology domain, CH-domain"/>
    <property type="match status" value="1"/>
</dbReference>
<dbReference type="PANTHER" id="PTHR22706">
    <property type="entry name" value="ASSEMBLY FACTOR FOR SPINDLE MICROTUBULES"/>
    <property type="match status" value="1"/>
</dbReference>